<comment type="caution">
    <text evidence="3">The sequence shown here is derived from an EMBL/GenBank/DDBJ whole genome shotgun (WGS) entry which is preliminary data.</text>
</comment>
<feature type="compositionally biased region" description="Polar residues" evidence="2">
    <location>
        <begin position="240"/>
        <end position="252"/>
    </location>
</feature>
<keyword evidence="4" id="KW-1185">Reference proteome</keyword>
<name>L9X2A2_9EURY</name>
<organism evidence="3 4">
    <name type="scientific">Natronococcus amylolyticus DSM 10524</name>
    <dbReference type="NCBI Taxonomy" id="1227497"/>
    <lineage>
        <taxon>Archaea</taxon>
        <taxon>Methanobacteriati</taxon>
        <taxon>Methanobacteriota</taxon>
        <taxon>Stenosarchaea group</taxon>
        <taxon>Halobacteria</taxon>
        <taxon>Halobacteriales</taxon>
        <taxon>Natrialbaceae</taxon>
        <taxon>Natronococcus</taxon>
    </lineage>
</organism>
<feature type="region of interest" description="Disordered" evidence="2">
    <location>
        <begin position="240"/>
        <end position="292"/>
    </location>
</feature>
<sequence length="292" mass="33289">MRTSQLDETQRADSAIAQLLEDVQELEQRVDTLEHTLEQKDDRIDELECQIEIRGEDNAMENLWIRNLPVGKMLRNRKQVVKQLEGRITNIERGEVDPGEVIANADTDVDPSDLLPLHNAYLSVQNLHPSEHNLSENQEIAARLFPYLGQYAHSNSRKLVLPSTKIKDILEREIATPKLSRRLDVKNPNTNTIRRVMKFVGEFGSEIMEFDDSAKTNRLVIDRGAWVEYTQEVTESIESTDYGTVNTENETVSARKKRDEAEDRAAQEPDKQSSPSDYGVVITDQETTVISN</sequence>
<gene>
    <name evidence="3" type="ORF">C491_15417</name>
</gene>
<keyword evidence="1" id="KW-0175">Coiled coil</keyword>
<proteinExistence type="predicted"/>
<protein>
    <submittedName>
        <fullName evidence="3">Uncharacterized protein</fullName>
    </submittedName>
</protein>
<evidence type="ECO:0000256" key="1">
    <source>
        <dbReference type="SAM" id="Coils"/>
    </source>
</evidence>
<reference evidence="3 4" key="1">
    <citation type="journal article" date="2014" name="PLoS Genet.">
        <title>Phylogenetically driven sequencing of extremely halophilic archaea reveals strategies for static and dynamic osmo-response.</title>
        <authorList>
            <person name="Becker E.A."/>
            <person name="Seitzer P.M."/>
            <person name="Tritt A."/>
            <person name="Larsen D."/>
            <person name="Krusor M."/>
            <person name="Yao A.I."/>
            <person name="Wu D."/>
            <person name="Madern D."/>
            <person name="Eisen J.A."/>
            <person name="Darling A.E."/>
            <person name="Facciotti M.T."/>
        </authorList>
    </citation>
    <scope>NUCLEOTIDE SEQUENCE [LARGE SCALE GENOMIC DNA]</scope>
    <source>
        <strain evidence="3 4">DSM 10524</strain>
    </source>
</reference>
<dbReference type="AlphaFoldDB" id="L9X2A2"/>
<evidence type="ECO:0000313" key="4">
    <source>
        <dbReference type="Proteomes" id="UP000011688"/>
    </source>
</evidence>
<dbReference type="eggNOG" id="arCOG09239">
    <property type="taxonomic scope" value="Archaea"/>
</dbReference>
<feature type="compositionally biased region" description="Basic and acidic residues" evidence="2">
    <location>
        <begin position="257"/>
        <end position="271"/>
    </location>
</feature>
<feature type="coiled-coil region" evidence="1">
    <location>
        <begin position="9"/>
        <end position="50"/>
    </location>
</feature>
<dbReference type="Proteomes" id="UP000011688">
    <property type="component" value="Unassembled WGS sequence"/>
</dbReference>
<dbReference type="EMBL" id="AOIB01000030">
    <property type="protein sequence ID" value="ELY55576.1"/>
    <property type="molecule type" value="Genomic_DNA"/>
</dbReference>
<dbReference type="Gene3D" id="1.20.5.170">
    <property type="match status" value="1"/>
</dbReference>
<evidence type="ECO:0000313" key="3">
    <source>
        <dbReference type="EMBL" id="ELY55576.1"/>
    </source>
</evidence>
<evidence type="ECO:0000256" key="2">
    <source>
        <dbReference type="SAM" id="MobiDB-lite"/>
    </source>
</evidence>
<accession>L9X2A2</accession>